<dbReference type="AlphaFoldDB" id="A0A1Y1ZIY4"/>
<feature type="signal peptide" evidence="1">
    <location>
        <begin position="1"/>
        <end position="20"/>
    </location>
</feature>
<organism evidence="2 3">
    <name type="scientific">Clohesyomyces aquaticus</name>
    <dbReference type="NCBI Taxonomy" id="1231657"/>
    <lineage>
        <taxon>Eukaryota</taxon>
        <taxon>Fungi</taxon>
        <taxon>Dikarya</taxon>
        <taxon>Ascomycota</taxon>
        <taxon>Pezizomycotina</taxon>
        <taxon>Dothideomycetes</taxon>
        <taxon>Pleosporomycetidae</taxon>
        <taxon>Pleosporales</taxon>
        <taxon>Lindgomycetaceae</taxon>
        <taxon>Clohesyomyces</taxon>
    </lineage>
</organism>
<evidence type="ECO:0000313" key="2">
    <source>
        <dbReference type="EMBL" id="ORY10213.1"/>
    </source>
</evidence>
<name>A0A1Y1ZIY4_9PLEO</name>
<evidence type="ECO:0008006" key="4">
    <source>
        <dbReference type="Google" id="ProtNLM"/>
    </source>
</evidence>
<sequence length="109" mass="11779">MKSFIAILPFLGIALAETQAQVHMFACQEKMFTGICTNIAVNSNACYELSKLGTEWIRAISSASPDQGAVCTLYNEEGCTGTKLKIAACGINDLKDLDFDKTAVSFKCK</sequence>
<reference evidence="2 3" key="1">
    <citation type="submission" date="2016-07" db="EMBL/GenBank/DDBJ databases">
        <title>Pervasive Adenine N6-methylation of Active Genes in Fungi.</title>
        <authorList>
            <consortium name="DOE Joint Genome Institute"/>
            <person name="Mondo S.J."/>
            <person name="Dannebaum R.O."/>
            <person name="Kuo R.C."/>
            <person name="Labutti K."/>
            <person name="Haridas S."/>
            <person name="Kuo A."/>
            <person name="Salamov A."/>
            <person name="Ahrendt S.R."/>
            <person name="Lipzen A."/>
            <person name="Sullivan W."/>
            <person name="Andreopoulos W.B."/>
            <person name="Clum A."/>
            <person name="Lindquist E."/>
            <person name="Daum C."/>
            <person name="Ramamoorthy G.K."/>
            <person name="Gryganskyi A."/>
            <person name="Culley D."/>
            <person name="Magnuson J.K."/>
            <person name="James T.Y."/>
            <person name="O'Malley M.A."/>
            <person name="Stajich J.E."/>
            <person name="Spatafora J.W."/>
            <person name="Visel A."/>
            <person name="Grigoriev I.V."/>
        </authorList>
    </citation>
    <scope>NUCLEOTIDE SEQUENCE [LARGE SCALE GENOMIC DNA]</scope>
    <source>
        <strain evidence="2 3">CBS 115471</strain>
    </source>
</reference>
<comment type="caution">
    <text evidence="2">The sequence shown here is derived from an EMBL/GenBank/DDBJ whole genome shotgun (WGS) entry which is preliminary data.</text>
</comment>
<accession>A0A1Y1ZIY4</accession>
<dbReference type="Proteomes" id="UP000193144">
    <property type="component" value="Unassembled WGS sequence"/>
</dbReference>
<proteinExistence type="predicted"/>
<dbReference type="Gene3D" id="2.60.20.10">
    <property type="entry name" value="Crystallins"/>
    <property type="match status" value="1"/>
</dbReference>
<gene>
    <name evidence="2" type="ORF">BCR34DRAFT_602316</name>
</gene>
<feature type="chain" id="PRO_5012530836" description="Beta/gamma crystallin 'Greek key' domain-containing protein" evidence="1">
    <location>
        <begin position="21"/>
        <end position="109"/>
    </location>
</feature>
<protein>
    <recommendedName>
        <fullName evidence="4">Beta/gamma crystallin 'Greek key' domain-containing protein</fullName>
    </recommendedName>
</protein>
<dbReference type="STRING" id="1231657.A0A1Y1ZIY4"/>
<keyword evidence="1" id="KW-0732">Signal</keyword>
<dbReference type="EMBL" id="MCFA01000076">
    <property type="protein sequence ID" value="ORY10213.1"/>
    <property type="molecule type" value="Genomic_DNA"/>
</dbReference>
<evidence type="ECO:0000313" key="3">
    <source>
        <dbReference type="Proteomes" id="UP000193144"/>
    </source>
</evidence>
<evidence type="ECO:0000256" key="1">
    <source>
        <dbReference type="SAM" id="SignalP"/>
    </source>
</evidence>
<keyword evidence="3" id="KW-1185">Reference proteome</keyword>
<dbReference type="OrthoDB" id="2910287at2759"/>